<evidence type="ECO:0000259" key="1">
    <source>
        <dbReference type="Pfam" id="PF01272"/>
    </source>
</evidence>
<comment type="caution">
    <text evidence="2">The sequence shown here is derived from an EMBL/GenBank/DDBJ whole genome shotgun (WGS) entry which is preliminary data.</text>
</comment>
<evidence type="ECO:0000313" key="3">
    <source>
        <dbReference type="Proteomes" id="UP000523795"/>
    </source>
</evidence>
<dbReference type="GO" id="GO:0003746">
    <property type="term" value="F:translation elongation factor activity"/>
    <property type="evidence" value="ECO:0007669"/>
    <property type="project" value="UniProtKB-KW"/>
</dbReference>
<proteinExistence type="predicted"/>
<dbReference type="Gene3D" id="3.10.50.30">
    <property type="entry name" value="Transcription elongation factor, GreA/GreB, C-terminal domain"/>
    <property type="match status" value="1"/>
</dbReference>
<dbReference type="InterPro" id="IPR001437">
    <property type="entry name" value="Tscrpt_elong_fac_GreA/B_C"/>
</dbReference>
<keyword evidence="2" id="KW-0251">Elongation factor</keyword>
<dbReference type="InterPro" id="IPR036953">
    <property type="entry name" value="GreA/GreB_C_sf"/>
</dbReference>
<keyword evidence="3" id="KW-1185">Reference proteome</keyword>
<sequence length="96" mass="9902">RQLTELLRNAHVGEAPANDGVVEPGMVIEAKIAGDPETFLLGSREVAGDAAIDVYSEKSPLGAAIHGLKAGDSTTYTAPNGKQITVEIISAKPYAG</sequence>
<evidence type="ECO:0000313" key="2">
    <source>
        <dbReference type="EMBL" id="NKX52382.1"/>
    </source>
</evidence>
<dbReference type="Proteomes" id="UP000523795">
    <property type="component" value="Unassembled WGS sequence"/>
</dbReference>
<gene>
    <name evidence="2" type="ORF">HER39_17755</name>
</gene>
<accession>A0ABX1JX91</accession>
<name>A0ABX1JX91_9MICC</name>
<protein>
    <submittedName>
        <fullName evidence="2">Transcription elongation factor GreA</fullName>
    </submittedName>
</protein>
<reference evidence="2 3" key="1">
    <citation type="submission" date="2020-04" db="EMBL/GenBank/DDBJ databases">
        <authorList>
            <person name="Liu S."/>
        </authorList>
    </citation>
    <scope>NUCLEOTIDE SEQUENCE [LARGE SCALE GENOMIC DNA]</scope>
    <source>
        <strain evidence="2 3">CGMCC 1.15091</strain>
    </source>
</reference>
<feature type="domain" description="Transcription elongation factor GreA/GreB C-terminal" evidence="1">
    <location>
        <begin position="19"/>
        <end position="92"/>
    </location>
</feature>
<dbReference type="EMBL" id="JAAZSR010000512">
    <property type="protein sequence ID" value="NKX52382.1"/>
    <property type="molecule type" value="Genomic_DNA"/>
</dbReference>
<keyword evidence="2" id="KW-0648">Protein biosynthesis</keyword>
<dbReference type="SUPFAM" id="SSF54534">
    <property type="entry name" value="FKBP-like"/>
    <property type="match status" value="1"/>
</dbReference>
<feature type="non-terminal residue" evidence="2">
    <location>
        <position position="1"/>
    </location>
</feature>
<organism evidence="2 3">
    <name type="scientific">Arthrobacter deserti</name>
    <dbReference type="NCBI Taxonomy" id="1742687"/>
    <lineage>
        <taxon>Bacteria</taxon>
        <taxon>Bacillati</taxon>
        <taxon>Actinomycetota</taxon>
        <taxon>Actinomycetes</taxon>
        <taxon>Micrococcales</taxon>
        <taxon>Micrococcaceae</taxon>
        <taxon>Arthrobacter</taxon>
    </lineage>
</organism>
<dbReference type="Pfam" id="PF01272">
    <property type="entry name" value="GreA_GreB"/>
    <property type="match status" value="1"/>
</dbReference>